<evidence type="ECO:0000313" key="1">
    <source>
        <dbReference type="EMBL" id="KAJ7196439.1"/>
    </source>
</evidence>
<dbReference type="Proteomes" id="UP001219525">
    <property type="component" value="Unassembled WGS sequence"/>
</dbReference>
<reference evidence="1" key="1">
    <citation type="submission" date="2023-03" db="EMBL/GenBank/DDBJ databases">
        <title>Massive genome expansion in bonnet fungi (Mycena s.s.) driven by repeated elements and novel gene families across ecological guilds.</title>
        <authorList>
            <consortium name="Lawrence Berkeley National Laboratory"/>
            <person name="Harder C.B."/>
            <person name="Miyauchi S."/>
            <person name="Viragh M."/>
            <person name="Kuo A."/>
            <person name="Thoen E."/>
            <person name="Andreopoulos B."/>
            <person name="Lu D."/>
            <person name="Skrede I."/>
            <person name="Drula E."/>
            <person name="Henrissat B."/>
            <person name="Morin E."/>
            <person name="Kohler A."/>
            <person name="Barry K."/>
            <person name="LaButti K."/>
            <person name="Morin E."/>
            <person name="Salamov A."/>
            <person name="Lipzen A."/>
            <person name="Mereny Z."/>
            <person name="Hegedus B."/>
            <person name="Baldrian P."/>
            <person name="Stursova M."/>
            <person name="Weitz H."/>
            <person name="Taylor A."/>
            <person name="Grigoriev I.V."/>
            <person name="Nagy L.G."/>
            <person name="Martin F."/>
            <person name="Kauserud H."/>
        </authorList>
    </citation>
    <scope>NUCLEOTIDE SEQUENCE</scope>
    <source>
        <strain evidence="1">9144</strain>
    </source>
</reference>
<organism evidence="1 2">
    <name type="scientific">Mycena pura</name>
    <dbReference type="NCBI Taxonomy" id="153505"/>
    <lineage>
        <taxon>Eukaryota</taxon>
        <taxon>Fungi</taxon>
        <taxon>Dikarya</taxon>
        <taxon>Basidiomycota</taxon>
        <taxon>Agaricomycotina</taxon>
        <taxon>Agaricomycetes</taxon>
        <taxon>Agaricomycetidae</taxon>
        <taxon>Agaricales</taxon>
        <taxon>Marasmiineae</taxon>
        <taxon>Mycenaceae</taxon>
        <taxon>Mycena</taxon>
    </lineage>
</organism>
<dbReference type="AlphaFoldDB" id="A0AAD6UY85"/>
<gene>
    <name evidence="1" type="ORF">GGX14DRAFT_403391</name>
</gene>
<accession>A0AAD6UY85</accession>
<name>A0AAD6UY85_9AGAR</name>
<protein>
    <submittedName>
        <fullName evidence="1">Uncharacterized protein</fullName>
    </submittedName>
</protein>
<evidence type="ECO:0000313" key="2">
    <source>
        <dbReference type="Proteomes" id="UP001219525"/>
    </source>
</evidence>
<sequence>MHLGVRIQVGSTQLTTVKSELQDPTGDMQTLLDNLASAVRTAFQKEYTYAYIGASSLPPSALKNQDGQPVKLVPGEDFTICAYNSLGSISTYVDTNVVNGNTPIWAQATLRNFLIGYLQTILGAPATNSWVSSPQPKTVTGGANNETLEADITLLYCVTNAPDPKNPGQIVKTLFCKYIGVYYLRVGPGIQSVAPIPESDPVPDDTAQVLAIDCGVSNATLATALGAQIIRTQPYSVNTVVNVTSTGLSVVVAAKCATEAPGFGQPISLPLEWCLDILKENNVTYSQKLRPPTSAEYQELQYLDRWDSMAAFKRGDFSSLQY</sequence>
<dbReference type="EMBL" id="JARJCW010000084">
    <property type="protein sequence ID" value="KAJ7196439.1"/>
    <property type="molecule type" value="Genomic_DNA"/>
</dbReference>
<comment type="caution">
    <text evidence="1">The sequence shown here is derived from an EMBL/GenBank/DDBJ whole genome shotgun (WGS) entry which is preliminary data.</text>
</comment>
<proteinExistence type="predicted"/>
<keyword evidence="2" id="KW-1185">Reference proteome</keyword>